<dbReference type="OrthoDB" id="419694at2759"/>
<organism evidence="8 9">
    <name type="scientific">Pyronema omphalodes (strain CBS 100304)</name>
    <name type="common">Pyronema confluens</name>
    <dbReference type="NCBI Taxonomy" id="1076935"/>
    <lineage>
        <taxon>Eukaryota</taxon>
        <taxon>Fungi</taxon>
        <taxon>Dikarya</taxon>
        <taxon>Ascomycota</taxon>
        <taxon>Pezizomycotina</taxon>
        <taxon>Pezizomycetes</taxon>
        <taxon>Pezizales</taxon>
        <taxon>Pyronemataceae</taxon>
        <taxon>Pyronema</taxon>
    </lineage>
</organism>
<proteinExistence type="inferred from homology"/>
<keyword evidence="4" id="KW-0808">Transferase</keyword>
<evidence type="ECO:0000256" key="5">
    <source>
        <dbReference type="ARBA" id="ARBA00023027"/>
    </source>
</evidence>
<evidence type="ECO:0000256" key="4">
    <source>
        <dbReference type="ARBA" id="ARBA00022679"/>
    </source>
</evidence>
<comment type="function">
    <text evidence="1">Catalyzes the last step of tRNA splicing, the transfer of the splice junction 2'-phosphate from ligated tRNA to NAD to produce ADP-ribose 1''-2'' cyclic phosphate.</text>
</comment>
<dbReference type="eggNOG" id="KOG2278">
    <property type="taxonomic scope" value="Eukaryota"/>
</dbReference>
<dbReference type="Proteomes" id="UP000018144">
    <property type="component" value="Unassembled WGS sequence"/>
</dbReference>
<evidence type="ECO:0000256" key="3">
    <source>
        <dbReference type="ARBA" id="ARBA00012007"/>
    </source>
</evidence>
<feature type="region of interest" description="Disordered" evidence="7">
    <location>
        <begin position="1"/>
        <end position="65"/>
    </location>
</feature>
<dbReference type="SUPFAM" id="SSF56399">
    <property type="entry name" value="ADP-ribosylation"/>
    <property type="match status" value="1"/>
</dbReference>
<dbReference type="GO" id="GO:0006388">
    <property type="term" value="P:tRNA splicing, via endonucleolytic cleavage and ligation"/>
    <property type="evidence" value="ECO:0007669"/>
    <property type="project" value="TreeGrafter"/>
</dbReference>
<feature type="compositionally biased region" description="Basic and acidic residues" evidence="7">
    <location>
        <begin position="42"/>
        <end position="53"/>
    </location>
</feature>
<dbReference type="EMBL" id="HF936394">
    <property type="protein sequence ID" value="CCX34212.1"/>
    <property type="molecule type" value="Genomic_DNA"/>
</dbReference>
<keyword evidence="5" id="KW-0520">NAD</keyword>
<comment type="catalytic activity">
    <reaction evidence="6">
        <text>2'-phospho-[ligated tRNA] + NAD(+) = mature tRNA + ADP-alpha-D-ribose 1'',2''-cyclic phosphate + nicotinamide</text>
        <dbReference type="Rhea" id="RHEA:23324"/>
        <dbReference type="Rhea" id="RHEA-COMP:11106"/>
        <dbReference type="Rhea" id="RHEA-COMP:11107"/>
        <dbReference type="ChEBI" id="CHEBI:17154"/>
        <dbReference type="ChEBI" id="CHEBI:57540"/>
        <dbReference type="ChEBI" id="CHEBI:76596"/>
        <dbReference type="ChEBI" id="CHEBI:82883"/>
        <dbReference type="ChEBI" id="CHEBI:85027"/>
        <dbReference type="EC" id="2.7.1.160"/>
    </reaction>
</comment>
<dbReference type="PANTHER" id="PTHR12684:SF2">
    <property type="entry name" value="TRNA 2'-PHOSPHOTRANSFERASE 1"/>
    <property type="match status" value="1"/>
</dbReference>
<keyword evidence="9" id="KW-1185">Reference proteome</keyword>
<dbReference type="Gene3D" id="1.10.10.970">
    <property type="entry name" value="RNA 2'-phosphotransferase, Tpt1/KptA family, N-terminal domain"/>
    <property type="match status" value="1"/>
</dbReference>
<feature type="region of interest" description="Disordered" evidence="7">
    <location>
        <begin position="305"/>
        <end position="328"/>
    </location>
</feature>
<dbReference type="EC" id="2.7.1.160" evidence="3"/>
<feature type="compositionally biased region" description="Polar residues" evidence="7">
    <location>
        <begin position="18"/>
        <end position="27"/>
    </location>
</feature>
<dbReference type="Gene3D" id="3.20.170.30">
    <property type="match status" value="1"/>
</dbReference>
<evidence type="ECO:0000313" key="9">
    <source>
        <dbReference type="Proteomes" id="UP000018144"/>
    </source>
</evidence>
<evidence type="ECO:0000256" key="1">
    <source>
        <dbReference type="ARBA" id="ARBA00003343"/>
    </source>
</evidence>
<protein>
    <recommendedName>
        <fullName evidence="3">2'-phosphotransferase</fullName>
        <ecNumber evidence="3">2.7.1.160</ecNumber>
    </recommendedName>
</protein>
<dbReference type="InterPro" id="IPR042081">
    <property type="entry name" value="RNA_2'-PTrans_C"/>
</dbReference>
<dbReference type="GO" id="GO:0000215">
    <property type="term" value="F:tRNA 2'-phosphotransferase activity"/>
    <property type="evidence" value="ECO:0007669"/>
    <property type="project" value="UniProtKB-EC"/>
</dbReference>
<evidence type="ECO:0000256" key="2">
    <source>
        <dbReference type="ARBA" id="ARBA00009836"/>
    </source>
</evidence>
<gene>
    <name evidence="8" type="ORF">PCON_03026</name>
</gene>
<comment type="similarity">
    <text evidence="2">Belongs to the KptA/TPT1 family.</text>
</comment>
<sequence>MSKMSAADTIADTPAAGAQNTKSQQQRTSAPPAPSASPAATTEKKDVHQADPKKPRKPRPPMSADVKISKALSSTLRHNAAKEGLTLREDGYARVDDLLAMNKYKSHRLTFPQLKEIVDSNDKQRYSMTEEAGVWYIRANQGHSISVAVEMEPLPHPGEIVHGTYYAFLEPIITSGGLKRGTRVHIHLAPAAKVLGAKGDEAETHEVAEEGVQGKGAHQDDTVISGMRKDAEIVFIIDGDAAAASGMRFFKSANGVILTEGNEEGVLPMGFVKRVEDRKRGLGTVWQQGVGMKVEIREEWKKVPLGKGGGEGGDGVGAEEVRGEGRGAGGIEVGRGQRVLWRWGRFKEERDGDG</sequence>
<dbReference type="AlphaFoldDB" id="U4LV24"/>
<dbReference type="STRING" id="1076935.U4LV24"/>
<name>U4LV24_PYROM</name>
<dbReference type="InterPro" id="IPR002745">
    <property type="entry name" value="Ptrans_KptA/Tpt1"/>
</dbReference>
<accession>U4LV24</accession>
<evidence type="ECO:0000256" key="6">
    <source>
        <dbReference type="ARBA" id="ARBA00047949"/>
    </source>
</evidence>
<feature type="compositionally biased region" description="Gly residues" evidence="7">
    <location>
        <begin position="306"/>
        <end position="316"/>
    </location>
</feature>
<dbReference type="PANTHER" id="PTHR12684">
    <property type="entry name" value="PUTATIVE PHOSPHOTRANSFERASE"/>
    <property type="match status" value="1"/>
</dbReference>
<evidence type="ECO:0000256" key="7">
    <source>
        <dbReference type="SAM" id="MobiDB-lite"/>
    </source>
</evidence>
<evidence type="ECO:0000313" key="8">
    <source>
        <dbReference type="EMBL" id="CCX34212.1"/>
    </source>
</evidence>
<reference evidence="8 9" key="1">
    <citation type="journal article" date="2013" name="PLoS Genet.">
        <title>The genome and development-dependent transcriptomes of Pyronema confluens: a window into fungal evolution.</title>
        <authorList>
            <person name="Traeger S."/>
            <person name="Altegoer F."/>
            <person name="Freitag M."/>
            <person name="Gabaldon T."/>
            <person name="Kempken F."/>
            <person name="Kumar A."/>
            <person name="Marcet-Houben M."/>
            <person name="Poggeler S."/>
            <person name="Stajich J.E."/>
            <person name="Nowrousian M."/>
        </authorList>
    </citation>
    <scope>NUCLEOTIDE SEQUENCE [LARGE SCALE GENOMIC DNA]</scope>
    <source>
        <strain evidence="9">CBS 100304</strain>
        <tissue evidence="8">Vegetative mycelium</tissue>
    </source>
</reference>
<dbReference type="OMA" id="HATWPKI"/>
<dbReference type="InterPro" id="IPR042080">
    <property type="entry name" value="RNA_2'-PTrans_N"/>
</dbReference>
<dbReference type="Pfam" id="PF01885">
    <property type="entry name" value="PTS_2-RNA"/>
    <property type="match status" value="1"/>
</dbReference>